<dbReference type="Proteomes" id="UP001066276">
    <property type="component" value="Chromosome 2_2"/>
</dbReference>
<protein>
    <submittedName>
        <fullName evidence="1">Uncharacterized protein</fullName>
    </submittedName>
</protein>
<accession>A0AAV7V3S8</accession>
<sequence>MQAPRHRSFLTPCDRISTQHRWAWKINAKPAQPEEPVWIDALLSCRREEMTHADPTGGGMTHVLACE</sequence>
<evidence type="ECO:0000313" key="2">
    <source>
        <dbReference type="Proteomes" id="UP001066276"/>
    </source>
</evidence>
<comment type="caution">
    <text evidence="1">The sequence shown here is derived from an EMBL/GenBank/DDBJ whole genome shotgun (WGS) entry which is preliminary data.</text>
</comment>
<gene>
    <name evidence="1" type="ORF">NDU88_004736</name>
</gene>
<organism evidence="1 2">
    <name type="scientific">Pleurodeles waltl</name>
    <name type="common">Iberian ribbed newt</name>
    <dbReference type="NCBI Taxonomy" id="8319"/>
    <lineage>
        <taxon>Eukaryota</taxon>
        <taxon>Metazoa</taxon>
        <taxon>Chordata</taxon>
        <taxon>Craniata</taxon>
        <taxon>Vertebrata</taxon>
        <taxon>Euteleostomi</taxon>
        <taxon>Amphibia</taxon>
        <taxon>Batrachia</taxon>
        <taxon>Caudata</taxon>
        <taxon>Salamandroidea</taxon>
        <taxon>Salamandridae</taxon>
        <taxon>Pleurodelinae</taxon>
        <taxon>Pleurodeles</taxon>
    </lineage>
</organism>
<dbReference type="EMBL" id="JANPWB010000004">
    <property type="protein sequence ID" value="KAJ1195456.1"/>
    <property type="molecule type" value="Genomic_DNA"/>
</dbReference>
<keyword evidence="2" id="KW-1185">Reference proteome</keyword>
<evidence type="ECO:0000313" key="1">
    <source>
        <dbReference type="EMBL" id="KAJ1195456.1"/>
    </source>
</evidence>
<reference evidence="1" key="1">
    <citation type="journal article" date="2022" name="bioRxiv">
        <title>Sequencing and chromosome-scale assembly of the giantPleurodeles waltlgenome.</title>
        <authorList>
            <person name="Brown T."/>
            <person name="Elewa A."/>
            <person name="Iarovenko S."/>
            <person name="Subramanian E."/>
            <person name="Araus A.J."/>
            <person name="Petzold A."/>
            <person name="Susuki M."/>
            <person name="Suzuki K.-i.T."/>
            <person name="Hayashi T."/>
            <person name="Toyoda A."/>
            <person name="Oliveira C."/>
            <person name="Osipova E."/>
            <person name="Leigh N.D."/>
            <person name="Simon A."/>
            <person name="Yun M.H."/>
        </authorList>
    </citation>
    <scope>NUCLEOTIDE SEQUENCE</scope>
    <source>
        <strain evidence="1">20211129_DDA</strain>
        <tissue evidence="1">Liver</tissue>
    </source>
</reference>
<name>A0AAV7V3S8_PLEWA</name>
<dbReference type="AlphaFoldDB" id="A0AAV7V3S8"/>
<proteinExistence type="predicted"/>